<name>A0A0D0ANJ0_9AGAM</name>
<dbReference type="AlphaFoldDB" id="A0A0D0ANJ0"/>
<gene>
    <name evidence="1" type="ORF">CY34DRAFT_811835</name>
</gene>
<dbReference type="InParanoid" id="A0A0D0ANJ0"/>
<evidence type="ECO:0000313" key="2">
    <source>
        <dbReference type="Proteomes" id="UP000054485"/>
    </source>
</evidence>
<evidence type="ECO:0000313" key="1">
    <source>
        <dbReference type="EMBL" id="KIK35867.1"/>
    </source>
</evidence>
<accession>A0A0D0ANJ0</accession>
<dbReference type="HOGENOM" id="CLU_1644843_0_0_1"/>
<dbReference type="EMBL" id="KN835582">
    <property type="protein sequence ID" value="KIK35867.1"/>
    <property type="molecule type" value="Genomic_DNA"/>
</dbReference>
<reference evidence="1 2" key="1">
    <citation type="submission" date="2014-04" db="EMBL/GenBank/DDBJ databases">
        <authorList>
            <consortium name="DOE Joint Genome Institute"/>
            <person name="Kuo A."/>
            <person name="Ruytinx J."/>
            <person name="Rineau F."/>
            <person name="Colpaert J."/>
            <person name="Kohler A."/>
            <person name="Nagy L.G."/>
            <person name="Floudas D."/>
            <person name="Copeland A."/>
            <person name="Barry K.W."/>
            <person name="Cichocki N."/>
            <person name="Veneault-Fourrey C."/>
            <person name="LaButti K."/>
            <person name="Lindquist E.A."/>
            <person name="Lipzen A."/>
            <person name="Lundell T."/>
            <person name="Morin E."/>
            <person name="Murat C."/>
            <person name="Sun H."/>
            <person name="Tunlid A."/>
            <person name="Henrissat B."/>
            <person name="Grigoriev I.V."/>
            <person name="Hibbett D.S."/>
            <person name="Martin F."/>
            <person name="Nordberg H.P."/>
            <person name="Cantor M.N."/>
            <person name="Hua S.X."/>
        </authorList>
    </citation>
    <scope>NUCLEOTIDE SEQUENCE [LARGE SCALE GENOMIC DNA]</scope>
    <source>
        <strain evidence="1 2">UH-Slu-Lm8-n1</strain>
    </source>
</reference>
<sequence length="161" mass="18263">MYSHFTKSASLRHSPIRSTSFLSVEKDTPKPCQCSQFLCACASTGGEWCRPQTDLHLLIHPPQSDARSSLKFEMHVHHHFLLHMIISSSDFIFILVICLEEGIASLAREYSTLASASSRYVFPFPRDIHACNDRQRRLITATQKPIQRRIEPASVLQLPSV</sequence>
<reference evidence="2" key="2">
    <citation type="submission" date="2015-01" db="EMBL/GenBank/DDBJ databases">
        <title>Evolutionary Origins and Diversification of the Mycorrhizal Mutualists.</title>
        <authorList>
            <consortium name="DOE Joint Genome Institute"/>
            <consortium name="Mycorrhizal Genomics Consortium"/>
            <person name="Kohler A."/>
            <person name="Kuo A."/>
            <person name="Nagy L.G."/>
            <person name="Floudas D."/>
            <person name="Copeland A."/>
            <person name="Barry K.W."/>
            <person name="Cichocki N."/>
            <person name="Veneault-Fourrey C."/>
            <person name="LaButti K."/>
            <person name="Lindquist E.A."/>
            <person name="Lipzen A."/>
            <person name="Lundell T."/>
            <person name="Morin E."/>
            <person name="Murat C."/>
            <person name="Riley R."/>
            <person name="Ohm R."/>
            <person name="Sun H."/>
            <person name="Tunlid A."/>
            <person name="Henrissat B."/>
            <person name="Grigoriev I.V."/>
            <person name="Hibbett D.S."/>
            <person name="Martin F."/>
        </authorList>
    </citation>
    <scope>NUCLEOTIDE SEQUENCE [LARGE SCALE GENOMIC DNA]</scope>
    <source>
        <strain evidence="2">UH-Slu-Lm8-n1</strain>
    </source>
</reference>
<proteinExistence type="predicted"/>
<keyword evidence="2" id="KW-1185">Reference proteome</keyword>
<dbReference type="Proteomes" id="UP000054485">
    <property type="component" value="Unassembled WGS sequence"/>
</dbReference>
<protein>
    <submittedName>
        <fullName evidence="1">Unplaced genomic scaffold CY34scaffold_451, whole genome shotgun sequence</fullName>
    </submittedName>
</protein>
<organism evidence="1 2">
    <name type="scientific">Suillus luteus UH-Slu-Lm8-n1</name>
    <dbReference type="NCBI Taxonomy" id="930992"/>
    <lineage>
        <taxon>Eukaryota</taxon>
        <taxon>Fungi</taxon>
        <taxon>Dikarya</taxon>
        <taxon>Basidiomycota</taxon>
        <taxon>Agaricomycotina</taxon>
        <taxon>Agaricomycetes</taxon>
        <taxon>Agaricomycetidae</taxon>
        <taxon>Boletales</taxon>
        <taxon>Suillineae</taxon>
        <taxon>Suillaceae</taxon>
        <taxon>Suillus</taxon>
    </lineage>
</organism>